<comment type="similarity">
    <text evidence="1 7">Belongs to the esterase D family.</text>
</comment>
<dbReference type="EMBL" id="JAFREM010000023">
    <property type="protein sequence ID" value="MBO1307406.1"/>
    <property type="molecule type" value="Genomic_DNA"/>
</dbReference>
<evidence type="ECO:0000256" key="6">
    <source>
        <dbReference type="NCBIfam" id="TIGR02821"/>
    </source>
</evidence>
<keyword evidence="4 7" id="KW-0378">Hydrolase</keyword>
<evidence type="ECO:0000256" key="7">
    <source>
        <dbReference type="RuleBase" id="RU363068"/>
    </source>
</evidence>
<evidence type="ECO:0000313" key="9">
    <source>
        <dbReference type="Proteomes" id="UP000664601"/>
    </source>
</evidence>
<dbReference type="NCBIfam" id="TIGR02821">
    <property type="entry name" value="fghA_ester_D"/>
    <property type="match status" value="1"/>
</dbReference>
<comment type="catalytic activity">
    <reaction evidence="5 7">
        <text>S-formylglutathione + H2O = formate + glutathione + H(+)</text>
        <dbReference type="Rhea" id="RHEA:14961"/>
        <dbReference type="ChEBI" id="CHEBI:15377"/>
        <dbReference type="ChEBI" id="CHEBI:15378"/>
        <dbReference type="ChEBI" id="CHEBI:15740"/>
        <dbReference type="ChEBI" id="CHEBI:57688"/>
        <dbReference type="ChEBI" id="CHEBI:57925"/>
        <dbReference type="EC" id="3.1.2.12"/>
    </reaction>
</comment>
<protein>
    <recommendedName>
        <fullName evidence="2 6">S-formylglutathione hydrolase</fullName>
        <ecNumber evidence="2 6">3.1.2.12</ecNumber>
    </recommendedName>
</protein>
<dbReference type="Pfam" id="PF00756">
    <property type="entry name" value="Esterase"/>
    <property type="match status" value="1"/>
</dbReference>
<gene>
    <name evidence="8" type="primary">fghA</name>
    <name evidence="8" type="ORF">JZO70_14610</name>
</gene>
<evidence type="ECO:0000313" key="8">
    <source>
        <dbReference type="EMBL" id="MBO1307406.1"/>
    </source>
</evidence>
<comment type="caution">
    <text evidence="8">The sequence shown here is derived from an EMBL/GenBank/DDBJ whole genome shotgun (WGS) entry which is preliminary data.</text>
</comment>
<keyword evidence="9" id="KW-1185">Reference proteome</keyword>
<dbReference type="RefSeq" id="WP_207674385.1">
    <property type="nucleotide sequence ID" value="NZ_JAFREM010000023.1"/>
</dbReference>
<dbReference type="InterPro" id="IPR000801">
    <property type="entry name" value="Esterase-like"/>
</dbReference>
<organism evidence="8 9">
    <name type="scientific">Candidatus Enterococcus moelleringii</name>
    <dbReference type="NCBI Taxonomy" id="2815325"/>
    <lineage>
        <taxon>Bacteria</taxon>
        <taxon>Bacillati</taxon>
        <taxon>Bacillota</taxon>
        <taxon>Bacilli</taxon>
        <taxon>Lactobacillales</taxon>
        <taxon>Enterococcaceae</taxon>
        <taxon>Enterococcus</taxon>
    </lineage>
</organism>
<evidence type="ECO:0000256" key="1">
    <source>
        <dbReference type="ARBA" id="ARBA00005622"/>
    </source>
</evidence>
<evidence type="ECO:0000256" key="3">
    <source>
        <dbReference type="ARBA" id="ARBA00022487"/>
    </source>
</evidence>
<dbReference type="EC" id="3.1.2.12" evidence="2 6"/>
<comment type="function">
    <text evidence="7">Serine hydrolase involved in the detoxification of formaldehyde.</text>
</comment>
<dbReference type="Gene3D" id="3.40.50.1820">
    <property type="entry name" value="alpha/beta hydrolase"/>
    <property type="match status" value="1"/>
</dbReference>
<name>A0ABS3LCP3_9ENTE</name>
<keyword evidence="3 7" id="KW-0719">Serine esterase</keyword>
<reference evidence="8 9" key="1">
    <citation type="submission" date="2021-03" db="EMBL/GenBank/DDBJ databases">
        <title>Enterococcal diversity collection.</title>
        <authorList>
            <person name="Gilmore M.S."/>
            <person name="Schwartzman J."/>
            <person name="Van Tyne D."/>
            <person name="Martin M."/>
            <person name="Earl A.M."/>
            <person name="Manson A.L."/>
            <person name="Straub T."/>
            <person name="Salamzade R."/>
            <person name="Saavedra J."/>
            <person name="Lebreton F."/>
            <person name="Prichula J."/>
            <person name="Schaufler K."/>
            <person name="Gaca A."/>
            <person name="Sgardioli B."/>
            <person name="Wagenaar J."/>
            <person name="Strong T."/>
        </authorList>
    </citation>
    <scope>NUCLEOTIDE SEQUENCE [LARGE SCALE GENOMIC DNA]</scope>
    <source>
        <strain evidence="8 9">669A</strain>
    </source>
</reference>
<evidence type="ECO:0000256" key="5">
    <source>
        <dbReference type="ARBA" id="ARBA00047590"/>
    </source>
</evidence>
<dbReference type="SUPFAM" id="SSF53474">
    <property type="entry name" value="alpha/beta-Hydrolases"/>
    <property type="match status" value="1"/>
</dbReference>
<dbReference type="PANTHER" id="PTHR10061:SF0">
    <property type="entry name" value="S-FORMYLGLUTATHIONE HYDROLASE"/>
    <property type="match status" value="1"/>
</dbReference>
<dbReference type="PANTHER" id="PTHR10061">
    <property type="entry name" value="S-FORMYLGLUTATHIONE HYDROLASE"/>
    <property type="match status" value="1"/>
</dbReference>
<evidence type="ECO:0000256" key="4">
    <source>
        <dbReference type="ARBA" id="ARBA00022801"/>
    </source>
</evidence>
<accession>A0ABS3LCP3</accession>
<dbReference type="GO" id="GO:0018738">
    <property type="term" value="F:S-formylglutathione hydrolase activity"/>
    <property type="evidence" value="ECO:0007669"/>
    <property type="project" value="UniProtKB-EC"/>
</dbReference>
<dbReference type="InterPro" id="IPR029058">
    <property type="entry name" value="AB_hydrolase_fold"/>
</dbReference>
<proteinExistence type="inferred from homology"/>
<dbReference type="InterPro" id="IPR014186">
    <property type="entry name" value="S-formylglutathione_hydrol"/>
</dbReference>
<sequence>MAVEILETHRSFGGKQIKYRHTSKILKCDMTFSLFLPEETPDKKETPLIWWLSGLTCTDDNFSQKAAFQKYAAEQNIAFVMPDTSPRGATADSEDWDLGQGAGFYLNTTQDPWKENFQMYDYLTKELPEIVYPLLPNFSGKESIMGHSMGGHGALVLGLKNPQRFAAISAFAPISNPSNVPWGQKAFTAYLGDDQSAWSQWDATEILKTAGENHPPILVTQGTDDPFYEVQLKEEAFLSAAKAAGGEVIYQKELGYDHSYFTIATFIEAHIAFHQAQLDKGKR</sequence>
<dbReference type="Proteomes" id="UP000664601">
    <property type="component" value="Unassembled WGS sequence"/>
</dbReference>
<evidence type="ECO:0000256" key="2">
    <source>
        <dbReference type="ARBA" id="ARBA00012479"/>
    </source>
</evidence>